<dbReference type="Gramene" id="TRITD3Av1G185800.4">
    <property type="protein sequence ID" value="TRITD3Av1G185800.4"/>
    <property type="gene ID" value="TRITD3Av1G185800"/>
</dbReference>
<sequence>MTVNFDEWNDQEFMREWKRSHRVATLLDPVVVEAAPDSLDGLMAEMDTILASYDRLDMEDVVVKIMAMVRTSNLQAL</sequence>
<dbReference type="EMBL" id="LT934115">
    <property type="protein sequence ID" value="VAH63753.1"/>
    <property type="molecule type" value="Genomic_DNA"/>
</dbReference>
<dbReference type="AlphaFoldDB" id="A0A9R0VND7"/>
<keyword evidence="2" id="KW-1185">Reference proteome</keyword>
<organism evidence="1 2">
    <name type="scientific">Triticum turgidum subsp. durum</name>
    <name type="common">Durum wheat</name>
    <name type="synonym">Triticum durum</name>
    <dbReference type="NCBI Taxonomy" id="4567"/>
    <lineage>
        <taxon>Eukaryota</taxon>
        <taxon>Viridiplantae</taxon>
        <taxon>Streptophyta</taxon>
        <taxon>Embryophyta</taxon>
        <taxon>Tracheophyta</taxon>
        <taxon>Spermatophyta</taxon>
        <taxon>Magnoliopsida</taxon>
        <taxon>Liliopsida</taxon>
        <taxon>Poales</taxon>
        <taxon>Poaceae</taxon>
        <taxon>BOP clade</taxon>
        <taxon>Pooideae</taxon>
        <taxon>Triticodae</taxon>
        <taxon>Triticeae</taxon>
        <taxon>Triticinae</taxon>
        <taxon>Triticum</taxon>
    </lineage>
</organism>
<protein>
    <submittedName>
        <fullName evidence="1">Uncharacterized protein</fullName>
    </submittedName>
</protein>
<proteinExistence type="predicted"/>
<reference evidence="1 2" key="1">
    <citation type="submission" date="2017-09" db="EMBL/GenBank/DDBJ databases">
        <authorList>
            <consortium name="International Durum Wheat Genome Sequencing Consortium (IDWGSC)"/>
            <person name="Milanesi L."/>
        </authorList>
    </citation>
    <scope>NUCLEOTIDE SEQUENCE [LARGE SCALE GENOMIC DNA]</scope>
    <source>
        <strain evidence="2">cv. Svevo</strain>
    </source>
</reference>
<name>A0A9R0VND7_TRITD</name>
<dbReference type="Proteomes" id="UP000324705">
    <property type="component" value="Chromosome 3A"/>
</dbReference>
<evidence type="ECO:0000313" key="2">
    <source>
        <dbReference type="Proteomes" id="UP000324705"/>
    </source>
</evidence>
<evidence type="ECO:0000313" key="1">
    <source>
        <dbReference type="EMBL" id="VAH63753.1"/>
    </source>
</evidence>
<accession>A0A9R0VND7</accession>
<gene>
    <name evidence="1" type="ORF">TRITD_3Av1G185800</name>
</gene>